<dbReference type="AlphaFoldDB" id="A0A6I8LVQ3"/>
<dbReference type="InterPro" id="IPR045865">
    <property type="entry name" value="ACT-like_dom_sf"/>
</dbReference>
<dbReference type="Proteomes" id="UP000399805">
    <property type="component" value="Unassembled WGS sequence"/>
</dbReference>
<keyword evidence="3" id="KW-1185">Reference proteome</keyword>
<sequence length="112" mass="11721">MHADGAVLTVSGSVTGKDEVEKLVEVNGRGFDLRAEGTVLLVEYGDRPGVMGRVGTLLGEAGINIEAAQISQTTDGSDAVMLLRVDRHIDAHLLEPIGASVGAHTIRAVDFN</sequence>
<keyword evidence="2" id="KW-0560">Oxidoreductase</keyword>
<dbReference type="SUPFAM" id="SSF55021">
    <property type="entry name" value="ACT-like"/>
    <property type="match status" value="1"/>
</dbReference>
<proteinExistence type="predicted"/>
<name>A0A6I8LVQ3_9PSEU</name>
<reference evidence="2 3" key="1">
    <citation type="submission" date="2019-09" db="EMBL/GenBank/DDBJ databases">
        <authorList>
            <person name="Leyn A S."/>
        </authorList>
    </citation>
    <scope>NUCLEOTIDE SEQUENCE [LARGE SCALE GENOMIC DNA]</scope>
    <source>
        <strain evidence="2">AA231_1</strain>
    </source>
</reference>
<evidence type="ECO:0000313" key="3">
    <source>
        <dbReference type="Proteomes" id="UP000399805"/>
    </source>
</evidence>
<evidence type="ECO:0000259" key="1">
    <source>
        <dbReference type="PROSITE" id="PS51671"/>
    </source>
</evidence>
<dbReference type="Pfam" id="PF01842">
    <property type="entry name" value="ACT"/>
    <property type="match status" value="1"/>
</dbReference>
<dbReference type="CDD" id="cd04902">
    <property type="entry name" value="ACT_3PGDH-xct"/>
    <property type="match status" value="1"/>
</dbReference>
<accession>A0A6I8LVQ3</accession>
<dbReference type="Gene3D" id="3.30.70.260">
    <property type="match status" value="1"/>
</dbReference>
<protein>
    <submittedName>
        <fullName evidence="2">D-3-phosphoglycerate dehydrogenase (EC)</fullName>
        <ecNumber evidence="2">1.1.1.95</ecNumber>
    </submittedName>
</protein>
<feature type="domain" description="ACT" evidence="1">
    <location>
        <begin position="39"/>
        <end position="111"/>
    </location>
</feature>
<evidence type="ECO:0000313" key="2">
    <source>
        <dbReference type="EMBL" id="VVJ19897.1"/>
    </source>
</evidence>
<organism evidence="2 3">
    <name type="scientific">Amycolatopsis camponoti</name>
    <dbReference type="NCBI Taxonomy" id="2606593"/>
    <lineage>
        <taxon>Bacteria</taxon>
        <taxon>Bacillati</taxon>
        <taxon>Actinomycetota</taxon>
        <taxon>Actinomycetes</taxon>
        <taxon>Pseudonocardiales</taxon>
        <taxon>Pseudonocardiaceae</taxon>
        <taxon>Amycolatopsis</taxon>
    </lineage>
</organism>
<dbReference type="EMBL" id="CABVGP010000002">
    <property type="protein sequence ID" value="VVJ19897.1"/>
    <property type="molecule type" value="Genomic_DNA"/>
</dbReference>
<dbReference type="InterPro" id="IPR002912">
    <property type="entry name" value="ACT_dom"/>
</dbReference>
<dbReference type="EC" id="1.1.1.95" evidence="2"/>
<gene>
    <name evidence="2" type="ORF">AA23TX_04918</name>
</gene>
<dbReference type="PROSITE" id="PS51671">
    <property type="entry name" value="ACT"/>
    <property type="match status" value="1"/>
</dbReference>
<dbReference type="GO" id="GO:0004617">
    <property type="term" value="F:phosphoglycerate dehydrogenase activity"/>
    <property type="evidence" value="ECO:0007669"/>
    <property type="project" value="UniProtKB-EC"/>
</dbReference>